<comment type="caution">
    <text evidence="1">The sequence shown here is derived from an EMBL/GenBank/DDBJ whole genome shotgun (WGS) entry which is preliminary data.</text>
</comment>
<dbReference type="Proteomes" id="UP001367508">
    <property type="component" value="Unassembled WGS sequence"/>
</dbReference>
<protein>
    <submittedName>
        <fullName evidence="1">Uncharacterized protein</fullName>
    </submittedName>
</protein>
<dbReference type="Pfam" id="PF03140">
    <property type="entry name" value="DUF247"/>
    <property type="match status" value="1"/>
</dbReference>
<dbReference type="EMBL" id="JAYMYQ010000003">
    <property type="protein sequence ID" value="KAK7344831.1"/>
    <property type="molecule type" value="Genomic_DNA"/>
</dbReference>
<dbReference type="PANTHER" id="PTHR31170">
    <property type="entry name" value="BNAC04G53230D PROTEIN"/>
    <property type="match status" value="1"/>
</dbReference>
<name>A0AAN9LZT7_CANGL</name>
<evidence type="ECO:0000313" key="1">
    <source>
        <dbReference type="EMBL" id="KAK7344831.1"/>
    </source>
</evidence>
<dbReference type="PANTHER" id="PTHR31170:SF9">
    <property type="entry name" value="PROTEIN, PUTATIVE (DUF247)-RELATED"/>
    <property type="match status" value="1"/>
</dbReference>
<accession>A0AAN9LZT7</accession>
<sequence>MWSKSIQCNLLLHENHLPMKMLEKLYDTVVQRNDKKHVRFLTLAQEYFGSFYPHHHSSERKFKRGKWEKSLHFTNLVRNSYLPNKPSNDERLEKVVLRTATKLNEAGISFEKIEDRCLLNMKFEKKRFFNWFLCLGCLPCYKLFKARFQVPQLKVDHPTECVLRNTKDFEQCHYPEEPYM</sequence>
<gene>
    <name evidence="1" type="ORF">VNO77_14971</name>
</gene>
<reference evidence="1 2" key="1">
    <citation type="submission" date="2024-01" db="EMBL/GenBank/DDBJ databases">
        <title>The genomes of 5 underutilized Papilionoideae crops provide insights into root nodulation and disease resistanc.</title>
        <authorList>
            <person name="Jiang F."/>
        </authorList>
    </citation>
    <scope>NUCLEOTIDE SEQUENCE [LARGE SCALE GENOMIC DNA]</scope>
    <source>
        <strain evidence="1">LVBAO_FW01</strain>
        <tissue evidence="1">Leaves</tissue>
    </source>
</reference>
<evidence type="ECO:0000313" key="2">
    <source>
        <dbReference type="Proteomes" id="UP001367508"/>
    </source>
</evidence>
<dbReference type="AlphaFoldDB" id="A0AAN9LZT7"/>
<organism evidence="1 2">
    <name type="scientific">Canavalia gladiata</name>
    <name type="common">Sword bean</name>
    <name type="synonym">Dolichos gladiatus</name>
    <dbReference type="NCBI Taxonomy" id="3824"/>
    <lineage>
        <taxon>Eukaryota</taxon>
        <taxon>Viridiplantae</taxon>
        <taxon>Streptophyta</taxon>
        <taxon>Embryophyta</taxon>
        <taxon>Tracheophyta</taxon>
        <taxon>Spermatophyta</taxon>
        <taxon>Magnoliopsida</taxon>
        <taxon>eudicotyledons</taxon>
        <taxon>Gunneridae</taxon>
        <taxon>Pentapetalae</taxon>
        <taxon>rosids</taxon>
        <taxon>fabids</taxon>
        <taxon>Fabales</taxon>
        <taxon>Fabaceae</taxon>
        <taxon>Papilionoideae</taxon>
        <taxon>50 kb inversion clade</taxon>
        <taxon>NPAAA clade</taxon>
        <taxon>indigoferoid/millettioid clade</taxon>
        <taxon>Phaseoleae</taxon>
        <taxon>Canavalia</taxon>
    </lineage>
</organism>
<proteinExistence type="predicted"/>
<keyword evidence="2" id="KW-1185">Reference proteome</keyword>
<dbReference type="InterPro" id="IPR004158">
    <property type="entry name" value="DUF247_pln"/>
</dbReference>